<accession>A0A0K1LN94</accession>
<proteinExistence type="predicted"/>
<name>A0A0K1LN94_9CAUD</name>
<evidence type="ECO:0000313" key="1">
    <source>
        <dbReference type="EMBL" id="AKU44056.1"/>
    </source>
</evidence>
<sequence>MKLKKYEIVSLVNYTTRERVALGTVREIDHSRYPFSIELANDFKIGEGDEAMSFKCGEIITFDNDFLYRGIAHADHKSFDIQIAMFDEKDVSGVCTYSILQEDIAKEILEMSVKIDNALEPLLPYLKSGKLSRQALLNIIDIKISKG</sequence>
<dbReference type="KEGG" id="vg:26586874"/>
<evidence type="ECO:0000313" key="2">
    <source>
        <dbReference type="Proteomes" id="UP000202391"/>
    </source>
</evidence>
<dbReference type="Proteomes" id="UP000202391">
    <property type="component" value="Segment"/>
</dbReference>
<dbReference type="EMBL" id="KT001916">
    <property type="protein sequence ID" value="AKU44056.1"/>
    <property type="molecule type" value="Genomic_DNA"/>
</dbReference>
<reference evidence="1 2" key="1">
    <citation type="journal article" date="2015" name="Genome Announc.">
        <title>Complete Genome Sequence of Citrobacter freundii Myophage Michonne.</title>
        <authorList>
            <person name="Bernal C.L."/>
            <person name="Berkowitz V.E."/>
            <person name="Cahill J.L."/>
            <person name="Rasche E.S."/>
            <person name="Kuty Everett G.F."/>
        </authorList>
    </citation>
    <scope>NUCLEOTIDE SEQUENCE [LARGE SCALE GENOMIC DNA]</scope>
</reference>
<gene>
    <name evidence="1" type="ORF">CPT_Michonne107</name>
</gene>
<protein>
    <submittedName>
        <fullName evidence="1">Uncharacterized protein</fullName>
    </submittedName>
</protein>
<organism evidence="1 2">
    <name type="scientific">Citrobacter phage Michonne</name>
    <dbReference type="NCBI Taxonomy" id="1675603"/>
    <lineage>
        <taxon>Viruses</taxon>
        <taxon>Duplodnaviria</taxon>
        <taxon>Heunggongvirae</taxon>
        <taxon>Uroviricota</taxon>
        <taxon>Caudoviricetes</taxon>
        <taxon>Andersonviridae</taxon>
        <taxon>Ounavirinae</taxon>
        <taxon>Mooglevirus</taxon>
        <taxon>Mooglevirus mordin</taxon>
    </lineage>
</organism>
<dbReference type="RefSeq" id="YP_009177354.1">
    <property type="nucleotide sequence ID" value="NC_028247.1"/>
</dbReference>